<evidence type="ECO:0000313" key="2">
    <source>
        <dbReference type="EMBL" id="QED23644.1"/>
    </source>
</evidence>
<feature type="transmembrane region" description="Helical" evidence="1">
    <location>
        <begin position="52"/>
        <end position="75"/>
    </location>
</feature>
<protein>
    <recommendedName>
        <fullName evidence="4">DUF1640 domain-containing protein</fullName>
    </recommendedName>
</protein>
<keyword evidence="1" id="KW-0472">Membrane</keyword>
<evidence type="ECO:0000313" key="3">
    <source>
        <dbReference type="Proteomes" id="UP000321934"/>
    </source>
</evidence>
<evidence type="ECO:0008006" key="4">
    <source>
        <dbReference type="Google" id="ProtNLM"/>
    </source>
</evidence>
<proteinExistence type="predicted"/>
<keyword evidence="1" id="KW-1133">Transmembrane helix</keyword>
<evidence type="ECO:0000256" key="1">
    <source>
        <dbReference type="SAM" id="Phobius"/>
    </source>
</evidence>
<dbReference type="EMBL" id="CP029077">
    <property type="protein sequence ID" value="QED23644.1"/>
    <property type="molecule type" value="Genomic_DNA"/>
</dbReference>
<name>A0A5B8XHQ8_9RICK</name>
<sequence>MQFSFDTLRFVEILTKNNTFTDAQAKNIINVLKEIEEKNLNILATKRDLREYYYKTIIAIGVMMTSLSGLIIAILNK</sequence>
<dbReference type="RefSeq" id="WP_146820908.1">
    <property type="nucleotide sequence ID" value="NZ_CP029077.1"/>
</dbReference>
<keyword evidence="3" id="KW-1185">Reference proteome</keyword>
<dbReference type="Proteomes" id="UP000321934">
    <property type="component" value="Chromosome"/>
</dbReference>
<gene>
    <name evidence="2" type="ORF">Deia_00857</name>
</gene>
<accession>A0A5B8XHQ8</accession>
<dbReference type="AlphaFoldDB" id="A0A5B8XHQ8"/>
<reference evidence="2 3" key="1">
    <citation type="journal article" date="2019" name="ISME J.">
        <title>Deianiraea, an extracellular bacterium associated with the ciliate Paramecium, suggests an alternative scenario for the evolution of Rickettsiales.</title>
        <authorList>
            <person name="Castelli M."/>
            <person name="Sabaneyeva E."/>
            <person name="Lanzoni O."/>
            <person name="Lebedeva N."/>
            <person name="Floriano A.M."/>
            <person name="Gaiarsa S."/>
            <person name="Benken K."/>
            <person name="Modeo L."/>
            <person name="Bandi C."/>
            <person name="Potekhin A."/>
            <person name="Sassera D."/>
            <person name="Petroni G."/>
        </authorList>
    </citation>
    <scope>NUCLEOTIDE SEQUENCE [LARGE SCALE GENOMIC DNA]</scope>
    <source>
        <strain evidence="2">CyL4-1</strain>
    </source>
</reference>
<organism evidence="2 3">
    <name type="scientific">Candidatus Deianiraea vastatrix</name>
    <dbReference type="NCBI Taxonomy" id="2163644"/>
    <lineage>
        <taxon>Bacteria</taxon>
        <taxon>Pseudomonadati</taxon>
        <taxon>Pseudomonadota</taxon>
        <taxon>Alphaproteobacteria</taxon>
        <taxon>Rickettsiales</taxon>
        <taxon>Candidatus Deianiraeaceae</taxon>
        <taxon>Candidatus Deianiraea</taxon>
    </lineage>
</organism>
<keyword evidence="1" id="KW-0812">Transmembrane</keyword>